<dbReference type="Proteomes" id="UP000435877">
    <property type="component" value="Unassembled WGS sequence"/>
</dbReference>
<evidence type="ECO:0000313" key="3">
    <source>
        <dbReference type="EMBL" id="CAA0085156.1"/>
    </source>
</evidence>
<sequence>MAEHVGEVGCPECGESCAVKADKRKFIYLDCACGIFKYQSKSGQEKIKARWRKEQPEKAGEFLGGGEVIPEKIAIEEPEPEHVKPEVKAPVIPKKPALEKAPKKASYFERSRQRRELRRVAKGAV</sequence>
<dbReference type="RefSeq" id="WP_159266995.1">
    <property type="nucleotide sequence ID" value="NZ_CACSIK010000001.1"/>
</dbReference>
<dbReference type="OrthoDB" id="5917799at2"/>
<dbReference type="Proteomes" id="UP000439591">
    <property type="component" value="Unassembled WGS sequence"/>
</dbReference>
<gene>
    <name evidence="2" type="ORF">IHBHHGIJ_00289</name>
    <name evidence="3" type="ORF">KFEGEMFD_00861</name>
</gene>
<keyword evidence="4" id="KW-1185">Reference proteome</keyword>
<proteinExistence type="predicted"/>
<protein>
    <submittedName>
        <fullName evidence="3">Uncharacterized protein</fullName>
    </submittedName>
</protein>
<evidence type="ECO:0000256" key="1">
    <source>
        <dbReference type="SAM" id="MobiDB-lite"/>
    </source>
</evidence>
<feature type="region of interest" description="Disordered" evidence="1">
    <location>
        <begin position="103"/>
        <end position="125"/>
    </location>
</feature>
<feature type="compositionally biased region" description="Basic residues" evidence="1">
    <location>
        <begin position="112"/>
        <end position="125"/>
    </location>
</feature>
<name>A0A5S9N5U5_9GAMM</name>
<organism evidence="3 5">
    <name type="scientific">Zhongshania aliphaticivorans</name>
    <dbReference type="NCBI Taxonomy" id="1470434"/>
    <lineage>
        <taxon>Bacteria</taxon>
        <taxon>Pseudomonadati</taxon>
        <taxon>Pseudomonadota</taxon>
        <taxon>Gammaproteobacteria</taxon>
        <taxon>Cellvibrionales</taxon>
        <taxon>Spongiibacteraceae</taxon>
        <taxon>Zhongshania</taxon>
    </lineage>
</organism>
<dbReference type="EMBL" id="CACSIM010000001">
    <property type="protein sequence ID" value="CAA0085156.1"/>
    <property type="molecule type" value="Genomic_DNA"/>
</dbReference>
<reference evidence="4 5" key="1">
    <citation type="submission" date="2019-11" db="EMBL/GenBank/DDBJ databases">
        <authorList>
            <person name="Holert J."/>
        </authorList>
    </citation>
    <scope>NUCLEOTIDE SEQUENCE [LARGE SCALE GENOMIC DNA]</scope>
    <source>
        <strain evidence="3">BC3_2A</strain>
        <strain evidence="2">SB11_1A</strain>
    </source>
</reference>
<evidence type="ECO:0000313" key="4">
    <source>
        <dbReference type="Proteomes" id="UP000435877"/>
    </source>
</evidence>
<accession>A0A5S9N5U5</accession>
<evidence type="ECO:0000313" key="5">
    <source>
        <dbReference type="Proteomes" id="UP000439591"/>
    </source>
</evidence>
<dbReference type="AlphaFoldDB" id="A0A5S9N5U5"/>
<dbReference type="EMBL" id="CACSIK010000001">
    <property type="protein sequence ID" value="CAA0081265.1"/>
    <property type="molecule type" value="Genomic_DNA"/>
</dbReference>
<evidence type="ECO:0000313" key="2">
    <source>
        <dbReference type="EMBL" id="CAA0081265.1"/>
    </source>
</evidence>